<name>A0ABX7CUG6_SPHMU</name>
<evidence type="ECO:0000256" key="1">
    <source>
        <dbReference type="SAM" id="Phobius"/>
    </source>
</evidence>
<dbReference type="EMBL" id="CP068224">
    <property type="protein sequence ID" value="QQT55727.1"/>
    <property type="molecule type" value="Genomic_DNA"/>
</dbReference>
<evidence type="ECO:0000313" key="3">
    <source>
        <dbReference type="Proteomes" id="UP000595498"/>
    </source>
</evidence>
<protein>
    <submittedName>
        <fullName evidence="2">Uncharacterized protein</fullName>
    </submittedName>
</protein>
<reference evidence="2 3" key="1">
    <citation type="submission" date="2021-01" db="EMBL/GenBank/DDBJ databases">
        <title>FDA dAtabase for Regulatory Grade micrObial Sequences (FDA-ARGOS): Supporting development and validation of Infectious Disease Dx tests.</title>
        <authorList>
            <person name="Sproer C."/>
            <person name="Gronow S."/>
            <person name="Severitt S."/>
            <person name="Schroder I."/>
            <person name="Tallon L."/>
            <person name="Sadzewicz L."/>
            <person name="Zhao X."/>
            <person name="Boylan J."/>
            <person name="Ott S."/>
            <person name="Bowen H."/>
            <person name="Vavikolanu K."/>
            <person name="Mehta A."/>
            <person name="Aluvathingal J."/>
            <person name="Nadendla S."/>
            <person name="Lowell S."/>
            <person name="Myers T."/>
            <person name="Yan Y."/>
            <person name="Sichtig H."/>
        </authorList>
    </citation>
    <scope>NUCLEOTIDE SEQUENCE [LARGE SCALE GENOMIC DNA]</scope>
    <source>
        <strain evidence="2 3">FDAARGOS_1141</strain>
    </source>
</reference>
<accession>A0ABX7CUG6</accession>
<evidence type="ECO:0000313" key="2">
    <source>
        <dbReference type="EMBL" id="QQT55727.1"/>
    </source>
</evidence>
<dbReference type="Proteomes" id="UP000595498">
    <property type="component" value="Chromosome"/>
</dbReference>
<keyword evidence="3" id="KW-1185">Reference proteome</keyword>
<gene>
    <name evidence="2" type="ORF">I6I98_10885</name>
</gene>
<keyword evidence="1" id="KW-0812">Transmembrane</keyword>
<keyword evidence="1" id="KW-1133">Transmembrane helix</keyword>
<keyword evidence="1" id="KW-0472">Membrane</keyword>
<sequence>MKKTALLVGFVLSFFVLKAQVTLEENQKLKEANGTLWYANPWVWIAGIALFFLIFILVLRKSTRNKA</sequence>
<proteinExistence type="predicted"/>
<organism evidence="2 3">
    <name type="scientific">Sphingobacterium multivorum</name>
    <dbReference type="NCBI Taxonomy" id="28454"/>
    <lineage>
        <taxon>Bacteria</taxon>
        <taxon>Pseudomonadati</taxon>
        <taxon>Bacteroidota</taxon>
        <taxon>Sphingobacteriia</taxon>
        <taxon>Sphingobacteriales</taxon>
        <taxon>Sphingobacteriaceae</taxon>
        <taxon>Sphingobacterium</taxon>
    </lineage>
</organism>
<feature type="transmembrane region" description="Helical" evidence="1">
    <location>
        <begin position="42"/>
        <end position="59"/>
    </location>
</feature>